<dbReference type="EC" id="2.3.1.266" evidence="5"/>
<dbReference type="GO" id="GO:0005737">
    <property type="term" value="C:cytoplasm"/>
    <property type="evidence" value="ECO:0007669"/>
    <property type="project" value="UniProtKB-SubCell"/>
</dbReference>
<comment type="similarity">
    <text evidence="1 5">Belongs to the acetyltransferase family. RimI subfamily.</text>
</comment>
<comment type="catalytic activity">
    <reaction evidence="5">
        <text>N-terminal L-alanyl-[ribosomal protein bS18] + acetyl-CoA = N-terminal N(alpha)-acetyl-L-alanyl-[ribosomal protein bS18] + CoA + H(+)</text>
        <dbReference type="Rhea" id="RHEA:43756"/>
        <dbReference type="Rhea" id="RHEA-COMP:10676"/>
        <dbReference type="Rhea" id="RHEA-COMP:10677"/>
        <dbReference type="ChEBI" id="CHEBI:15378"/>
        <dbReference type="ChEBI" id="CHEBI:57287"/>
        <dbReference type="ChEBI" id="CHEBI:57288"/>
        <dbReference type="ChEBI" id="CHEBI:64718"/>
        <dbReference type="ChEBI" id="CHEBI:83683"/>
        <dbReference type="EC" id="2.3.1.266"/>
    </reaction>
</comment>
<dbReference type="PANTHER" id="PTHR43420:SF44">
    <property type="entry name" value="ACETYLTRANSFERASE YPEA"/>
    <property type="match status" value="1"/>
</dbReference>
<dbReference type="InterPro" id="IPR050680">
    <property type="entry name" value="YpeA/RimI_acetyltransf"/>
</dbReference>
<evidence type="ECO:0000256" key="4">
    <source>
        <dbReference type="ARBA" id="ARBA00023315"/>
    </source>
</evidence>
<dbReference type="Pfam" id="PF00583">
    <property type="entry name" value="Acetyltransf_1"/>
    <property type="match status" value="1"/>
</dbReference>
<dbReference type="AlphaFoldDB" id="A0A9D1IV05"/>
<reference evidence="7" key="2">
    <citation type="journal article" date="2021" name="PeerJ">
        <title>Extensive microbial diversity within the chicken gut microbiome revealed by metagenomics and culture.</title>
        <authorList>
            <person name="Gilroy R."/>
            <person name="Ravi A."/>
            <person name="Getino M."/>
            <person name="Pursley I."/>
            <person name="Horton D.L."/>
            <person name="Alikhan N.F."/>
            <person name="Baker D."/>
            <person name="Gharbi K."/>
            <person name="Hall N."/>
            <person name="Watson M."/>
            <person name="Adriaenssens E.M."/>
            <person name="Foster-Nyarko E."/>
            <person name="Jarju S."/>
            <person name="Secka A."/>
            <person name="Antonio M."/>
            <person name="Oren A."/>
            <person name="Chaudhuri R.R."/>
            <person name="La Ragione R."/>
            <person name="Hildebrand F."/>
            <person name="Pallen M.J."/>
        </authorList>
    </citation>
    <scope>NUCLEOTIDE SEQUENCE</scope>
    <source>
        <strain evidence="7">ChiBcec15-4380</strain>
    </source>
</reference>
<evidence type="ECO:0000256" key="1">
    <source>
        <dbReference type="ARBA" id="ARBA00005395"/>
    </source>
</evidence>
<proteinExistence type="inferred from homology"/>
<dbReference type="InterPro" id="IPR016181">
    <property type="entry name" value="Acyl_CoA_acyltransferase"/>
</dbReference>
<reference evidence="7" key="1">
    <citation type="submission" date="2020-10" db="EMBL/GenBank/DDBJ databases">
        <authorList>
            <person name="Gilroy R."/>
        </authorList>
    </citation>
    <scope>NUCLEOTIDE SEQUENCE</scope>
    <source>
        <strain evidence="7">ChiBcec15-4380</strain>
    </source>
</reference>
<evidence type="ECO:0000256" key="3">
    <source>
        <dbReference type="ARBA" id="ARBA00022679"/>
    </source>
</evidence>
<gene>
    <name evidence="7" type="primary">rimI</name>
    <name evidence="7" type="ORF">IAA53_02575</name>
</gene>
<keyword evidence="7" id="KW-0689">Ribosomal protein</keyword>
<name>A0A9D1IV05_9FIRM</name>
<evidence type="ECO:0000259" key="6">
    <source>
        <dbReference type="PROSITE" id="PS51186"/>
    </source>
</evidence>
<protein>
    <recommendedName>
        <fullName evidence="5">[Ribosomal protein bS18]-alanine N-acetyltransferase</fullName>
        <ecNumber evidence="5">2.3.1.266</ecNumber>
    </recommendedName>
</protein>
<evidence type="ECO:0000256" key="5">
    <source>
        <dbReference type="RuleBase" id="RU363094"/>
    </source>
</evidence>
<evidence type="ECO:0000256" key="2">
    <source>
        <dbReference type="ARBA" id="ARBA00022490"/>
    </source>
</evidence>
<accession>A0A9D1IV05</accession>
<dbReference type="SUPFAM" id="SSF55729">
    <property type="entry name" value="Acyl-CoA N-acyltransferases (Nat)"/>
    <property type="match status" value="1"/>
</dbReference>
<comment type="function">
    <text evidence="5">Acetylates the N-terminal alanine of ribosomal protein bS18.</text>
</comment>
<dbReference type="InterPro" id="IPR006464">
    <property type="entry name" value="AcTrfase_RimI/Ard1"/>
</dbReference>
<dbReference type="InterPro" id="IPR000182">
    <property type="entry name" value="GNAT_dom"/>
</dbReference>
<dbReference type="Gene3D" id="3.40.630.30">
    <property type="match status" value="1"/>
</dbReference>
<evidence type="ECO:0000313" key="8">
    <source>
        <dbReference type="Proteomes" id="UP000824239"/>
    </source>
</evidence>
<dbReference type="PANTHER" id="PTHR43420">
    <property type="entry name" value="ACETYLTRANSFERASE"/>
    <property type="match status" value="1"/>
</dbReference>
<dbReference type="EMBL" id="DVHE01000017">
    <property type="protein sequence ID" value="HIR50166.1"/>
    <property type="molecule type" value="Genomic_DNA"/>
</dbReference>
<dbReference type="CDD" id="cd04301">
    <property type="entry name" value="NAT_SF"/>
    <property type="match status" value="1"/>
</dbReference>
<comment type="subcellular location">
    <subcellularLocation>
        <location evidence="5">Cytoplasm</location>
    </subcellularLocation>
</comment>
<dbReference type="Proteomes" id="UP000824239">
    <property type="component" value="Unassembled WGS sequence"/>
</dbReference>
<feature type="domain" description="N-acetyltransferase" evidence="6">
    <location>
        <begin position="4"/>
        <end position="148"/>
    </location>
</feature>
<keyword evidence="4" id="KW-0012">Acyltransferase</keyword>
<dbReference type="GO" id="GO:0008999">
    <property type="term" value="F:protein-N-terminal-alanine acetyltransferase activity"/>
    <property type="evidence" value="ECO:0007669"/>
    <property type="project" value="UniProtKB-EC"/>
</dbReference>
<comment type="caution">
    <text evidence="7">The sequence shown here is derived from an EMBL/GenBank/DDBJ whole genome shotgun (WGS) entry which is preliminary data.</text>
</comment>
<organism evidence="7 8">
    <name type="scientific">Candidatus Avoscillospira avicola</name>
    <dbReference type="NCBI Taxonomy" id="2840706"/>
    <lineage>
        <taxon>Bacteria</taxon>
        <taxon>Bacillati</taxon>
        <taxon>Bacillota</taxon>
        <taxon>Clostridia</taxon>
        <taxon>Eubacteriales</taxon>
        <taxon>Oscillospiraceae</taxon>
        <taxon>Oscillospiraceae incertae sedis</taxon>
        <taxon>Candidatus Avoscillospira</taxon>
    </lineage>
</organism>
<keyword evidence="3" id="KW-0808">Transferase</keyword>
<dbReference type="NCBIfam" id="TIGR01575">
    <property type="entry name" value="rimI"/>
    <property type="match status" value="1"/>
</dbReference>
<dbReference type="GO" id="GO:0005840">
    <property type="term" value="C:ribosome"/>
    <property type="evidence" value="ECO:0007669"/>
    <property type="project" value="UniProtKB-KW"/>
</dbReference>
<dbReference type="PROSITE" id="PS51186">
    <property type="entry name" value="GNAT"/>
    <property type="match status" value="1"/>
</dbReference>
<evidence type="ECO:0000313" key="7">
    <source>
        <dbReference type="EMBL" id="HIR50166.1"/>
    </source>
</evidence>
<keyword evidence="7" id="KW-0687">Ribonucleoprotein</keyword>
<sequence length="149" mass="16342">MRPSEIVPMAEAHVAAVAALERCCFSAPWSEQSVREELSNPLSLWLVALLDGQLAGYVGSQTVLDEADMMNLAVDPACRRQGIARALVEALTAALAERGVRSLTLEVRASNEGAIALYRTLGFAQVGRRPNYYTKPREDALILRKEWSL</sequence>
<keyword evidence="2 5" id="KW-0963">Cytoplasm</keyword>